<evidence type="ECO:0000313" key="1">
    <source>
        <dbReference type="EnsemblPlants" id="OPUNC03G26920.1"/>
    </source>
</evidence>
<accession>A0A0E0KHE7</accession>
<dbReference type="Proteomes" id="UP000026962">
    <property type="component" value="Chromosome 3"/>
</dbReference>
<reference evidence="1" key="2">
    <citation type="submission" date="2018-05" db="EMBL/GenBank/DDBJ databases">
        <title>OpunRS2 (Oryza punctata Reference Sequence Version 2).</title>
        <authorList>
            <person name="Zhang J."/>
            <person name="Kudrna D."/>
            <person name="Lee S."/>
            <person name="Talag J."/>
            <person name="Welchert J."/>
            <person name="Wing R.A."/>
        </authorList>
    </citation>
    <scope>NUCLEOTIDE SEQUENCE [LARGE SCALE GENOMIC DNA]</scope>
</reference>
<evidence type="ECO:0000313" key="2">
    <source>
        <dbReference type="Proteomes" id="UP000026962"/>
    </source>
</evidence>
<dbReference type="EnsemblPlants" id="OPUNC03G26920.1">
    <property type="protein sequence ID" value="OPUNC03G26920.1"/>
    <property type="gene ID" value="OPUNC03G26920"/>
</dbReference>
<sequence length="110" mass="11664">MPLSPHHPSTDSVGFSPTLVVRLLAEDISNENLLSPSRGLIRMCTAGGSHTCARAEPQNDSYSAAITSPASCLTIRPESELLASCSACVRARDYCGVALAGEREYVTVRV</sequence>
<keyword evidence="2" id="KW-1185">Reference proteome</keyword>
<name>A0A0E0KHE7_ORYPU</name>
<protein>
    <submittedName>
        <fullName evidence="1">Uncharacterized protein</fullName>
    </submittedName>
</protein>
<organism evidence="1">
    <name type="scientific">Oryza punctata</name>
    <name type="common">Red rice</name>
    <dbReference type="NCBI Taxonomy" id="4537"/>
    <lineage>
        <taxon>Eukaryota</taxon>
        <taxon>Viridiplantae</taxon>
        <taxon>Streptophyta</taxon>
        <taxon>Embryophyta</taxon>
        <taxon>Tracheophyta</taxon>
        <taxon>Spermatophyta</taxon>
        <taxon>Magnoliopsida</taxon>
        <taxon>Liliopsida</taxon>
        <taxon>Poales</taxon>
        <taxon>Poaceae</taxon>
        <taxon>BOP clade</taxon>
        <taxon>Oryzoideae</taxon>
        <taxon>Oryzeae</taxon>
        <taxon>Oryzinae</taxon>
        <taxon>Oryza</taxon>
    </lineage>
</organism>
<reference evidence="1" key="1">
    <citation type="submission" date="2015-04" db="UniProtKB">
        <authorList>
            <consortium name="EnsemblPlants"/>
        </authorList>
    </citation>
    <scope>IDENTIFICATION</scope>
</reference>
<dbReference type="HOGENOM" id="CLU_2175107_0_0_1"/>
<proteinExistence type="predicted"/>
<dbReference type="AlphaFoldDB" id="A0A0E0KHE7"/>
<dbReference type="Gramene" id="OPUNC03G26920.1">
    <property type="protein sequence ID" value="OPUNC03G26920.1"/>
    <property type="gene ID" value="OPUNC03G26920"/>
</dbReference>